<evidence type="ECO:0000256" key="5">
    <source>
        <dbReference type="ARBA" id="ARBA00022695"/>
    </source>
</evidence>
<sequence length="297" mass="32512">MAEFFQSIGSFFEALFHAIGGDIGILSSILDIAIVAVIIYNVIKIVRETRAGTLVKGMLILGVCYVLAFYLKLQTLTFILDNLSKVLVFGLIVIFQPEIRRALEQLGRTRLNKIKILGVGGVLSEEDVMQRVQRTIDAVCKSVKVLQGQRMGALIVFERDIKLVDIVKTGTVINAEASPELIGNIFFVKAPLHDGAMIIRDGYVCAAGCILPLSQNSEISSELGTRHRAALGMSENSDAVVVVVSEETTAISIAYKGFLMRDVSIDVLKETLQKRLIHDVVGDGTSEKSPFWKGRSK</sequence>
<dbReference type="Pfam" id="PF19293">
    <property type="entry name" value="CdaA_N"/>
    <property type="match status" value="1"/>
</dbReference>
<keyword evidence="5 10" id="KW-0548">Nucleotidyltransferase</keyword>
<feature type="transmembrane region" description="Helical" evidence="10">
    <location>
        <begin position="23"/>
        <end position="42"/>
    </location>
</feature>
<dbReference type="Proteomes" id="UP000593890">
    <property type="component" value="Chromosome"/>
</dbReference>
<gene>
    <name evidence="10" type="primary">dacA</name>
    <name evidence="12" type="ORF">C12CBH8_07570</name>
</gene>
<dbReference type="AlphaFoldDB" id="A0A7I8D032"/>
<comment type="function">
    <text evidence="10">Catalyzes the condensation of 2 ATP molecules into cyclic di-AMP (c-di-AMP), a second messenger used to regulate differing processes in different bacteria.</text>
</comment>
<evidence type="ECO:0000256" key="6">
    <source>
        <dbReference type="ARBA" id="ARBA00022741"/>
    </source>
</evidence>
<comment type="subunit">
    <text evidence="10">Probably a homodimer.</text>
</comment>
<feature type="transmembrane region" description="Helical" evidence="10">
    <location>
        <begin position="54"/>
        <end position="71"/>
    </location>
</feature>
<comment type="similarity">
    <text evidence="10">Belongs to the adenylate cyclase family. DacA/CdaA subfamily.</text>
</comment>
<evidence type="ECO:0000256" key="4">
    <source>
        <dbReference type="ARBA" id="ARBA00022692"/>
    </source>
</evidence>
<evidence type="ECO:0000256" key="8">
    <source>
        <dbReference type="ARBA" id="ARBA00022989"/>
    </source>
</evidence>
<dbReference type="InterPro" id="IPR014046">
    <property type="entry name" value="C-di-AMP_synthase"/>
</dbReference>
<evidence type="ECO:0000256" key="3">
    <source>
        <dbReference type="ARBA" id="ARBA00022679"/>
    </source>
</evidence>
<dbReference type="InterPro" id="IPR036888">
    <property type="entry name" value="DNA_integrity_DisA_N_sf"/>
</dbReference>
<dbReference type="InterPro" id="IPR045585">
    <property type="entry name" value="CdaA_N"/>
</dbReference>
<proteinExistence type="inferred from homology"/>
<organism evidence="12 13">
    <name type="scientific">Solibaculum mannosilyticum</name>
    <dbReference type="NCBI Taxonomy" id="2780922"/>
    <lineage>
        <taxon>Bacteria</taxon>
        <taxon>Bacillati</taxon>
        <taxon>Bacillota</taxon>
        <taxon>Clostridia</taxon>
        <taxon>Eubacteriales</taxon>
        <taxon>Oscillospiraceae</taxon>
        <taxon>Solibaculum</taxon>
    </lineage>
</organism>
<dbReference type="Pfam" id="PF02457">
    <property type="entry name" value="DAC"/>
    <property type="match status" value="1"/>
</dbReference>
<keyword evidence="8 10" id="KW-1133">Transmembrane helix</keyword>
<evidence type="ECO:0000313" key="12">
    <source>
        <dbReference type="EMBL" id="BCI60118.1"/>
    </source>
</evidence>
<protein>
    <recommendedName>
        <fullName evidence="10">Diadenylate cyclase</fullName>
        <shortName evidence="10">DAC</shortName>
        <ecNumber evidence="10">2.7.7.85</ecNumber>
    </recommendedName>
    <alternativeName>
        <fullName evidence="10">Cyclic-di-AMP synthase</fullName>
        <shortName evidence="10">c-di-AMP synthase</shortName>
    </alternativeName>
</protein>
<evidence type="ECO:0000256" key="2">
    <source>
        <dbReference type="ARBA" id="ARBA00022475"/>
    </source>
</evidence>
<dbReference type="GO" id="GO:0004016">
    <property type="term" value="F:adenylate cyclase activity"/>
    <property type="evidence" value="ECO:0007669"/>
    <property type="project" value="UniProtKB-UniRule"/>
</dbReference>
<evidence type="ECO:0000313" key="13">
    <source>
        <dbReference type="Proteomes" id="UP000593890"/>
    </source>
</evidence>
<dbReference type="Gene3D" id="3.40.1700.10">
    <property type="entry name" value="DNA integrity scanning protein, DisA, N-terminal domain"/>
    <property type="match status" value="1"/>
</dbReference>
<dbReference type="InterPro" id="IPR034701">
    <property type="entry name" value="CdaA"/>
</dbReference>
<evidence type="ECO:0000256" key="10">
    <source>
        <dbReference type="HAMAP-Rule" id="MF_01499"/>
    </source>
</evidence>
<dbReference type="PIRSF" id="PIRSF004793">
    <property type="entry name" value="UCP004793"/>
    <property type="match status" value="1"/>
</dbReference>
<comment type="caution">
    <text evidence="10">Lacks conserved residue(s) required for the propagation of feature annotation.</text>
</comment>
<dbReference type="GO" id="GO:0005524">
    <property type="term" value="F:ATP binding"/>
    <property type="evidence" value="ECO:0007669"/>
    <property type="project" value="UniProtKB-UniRule"/>
</dbReference>
<evidence type="ECO:0000256" key="7">
    <source>
        <dbReference type="ARBA" id="ARBA00022840"/>
    </source>
</evidence>
<dbReference type="RefSeq" id="WP_099323429.1">
    <property type="nucleotide sequence ID" value="NZ_AP023321.1"/>
</dbReference>
<keyword evidence="2 10" id="KW-1003">Cell membrane</keyword>
<dbReference type="InterPro" id="IPR050338">
    <property type="entry name" value="DisA"/>
</dbReference>
<dbReference type="PANTHER" id="PTHR34185">
    <property type="entry name" value="DIADENYLATE CYCLASE"/>
    <property type="match status" value="1"/>
</dbReference>
<comment type="catalytic activity">
    <reaction evidence="1 10">
        <text>2 ATP = 3',3'-c-di-AMP + 2 diphosphate</text>
        <dbReference type="Rhea" id="RHEA:35655"/>
        <dbReference type="ChEBI" id="CHEBI:30616"/>
        <dbReference type="ChEBI" id="CHEBI:33019"/>
        <dbReference type="ChEBI" id="CHEBI:71500"/>
        <dbReference type="EC" id="2.7.7.85"/>
    </reaction>
</comment>
<keyword evidence="9 10" id="KW-0472">Membrane</keyword>
<dbReference type="SUPFAM" id="SSF143597">
    <property type="entry name" value="YojJ-like"/>
    <property type="match status" value="1"/>
</dbReference>
<evidence type="ECO:0000256" key="9">
    <source>
        <dbReference type="ARBA" id="ARBA00023136"/>
    </source>
</evidence>
<name>A0A7I8D032_9FIRM</name>
<dbReference type="EMBL" id="AP023321">
    <property type="protein sequence ID" value="BCI60118.1"/>
    <property type="molecule type" value="Genomic_DNA"/>
</dbReference>
<evidence type="ECO:0000256" key="1">
    <source>
        <dbReference type="ARBA" id="ARBA00000877"/>
    </source>
</evidence>
<dbReference type="KEGG" id="sman:C12CBH8_07570"/>
<dbReference type="HAMAP" id="MF_01499">
    <property type="entry name" value="DacA"/>
    <property type="match status" value="1"/>
</dbReference>
<keyword evidence="4 10" id="KW-0812">Transmembrane</keyword>
<dbReference type="PROSITE" id="PS51794">
    <property type="entry name" value="DAC"/>
    <property type="match status" value="1"/>
</dbReference>
<keyword evidence="7 10" id="KW-0067">ATP-binding</keyword>
<dbReference type="GO" id="GO:0006171">
    <property type="term" value="P:cAMP biosynthetic process"/>
    <property type="evidence" value="ECO:0007669"/>
    <property type="project" value="InterPro"/>
</dbReference>
<dbReference type="InterPro" id="IPR003390">
    <property type="entry name" value="DNA_integrity_scan_DisA_N"/>
</dbReference>
<keyword evidence="6 10" id="KW-0547">Nucleotide-binding</keyword>
<dbReference type="PANTHER" id="PTHR34185:SF1">
    <property type="entry name" value="DIADENYLATE CYCLASE"/>
    <property type="match status" value="1"/>
</dbReference>
<feature type="domain" description="DAC" evidence="11">
    <location>
        <begin position="96"/>
        <end position="265"/>
    </location>
</feature>
<reference evidence="13" key="1">
    <citation type="submission" date="2020-07" db="EMBL/GenBank/DDBJ databases">
        <title>Complete genome sequencing of Clostridia bacterium strain 12CBH8.</title>
        <authorList>
            <person name="Sakamoto M."/>
            <person name="Murakami T."/>
            <person name="Mori H."/>
        </authorList>
    </citation>
    <scope>NUCLEOTIDE SEQUENCE [LARGE SCALE GENOMIC DNA]</scope>
    <source>
        <strain evidence="13">12CBH8</strain>
    </source>
</reference>
<dbReference type="GO" id="GO:0106408">
    <property type="term" value="F:diadenylate cyclase activity"/>
    <property type="evidence" value="ECO:0007669"/>
    <property type="project" value="UniProtKB-EC"/>
</dbReference>
<dbReference type="FunFam" id="3.40.1700.10:FF:000002">
    <property type="entry name" value="Diadenylate cyclase"/>
    <property type="match status" value="1"/>
</dbReference>
<keyword evidence="13" id="KW-1185">Reference proteome</keyword>
<keyword evidence="3 10" id="KW-0808">Transferase</keyword>
<dbReference type="EC" id="2.7.7.85" evidence="10"/>
<accession>A0A7I8D032</accession>
<dbReference type="NCBIfam" id="TIGR00159">
    <property type="entry name" value="diadenylate cyclase CdaA"/>
    <property type="match status" value="1"/>
</dbReference>
<evidence type="ECO:0000259" key="11">
    <source>
        <dbReference type="PROSITE" id="PS51794"/>
    </source>
</evidence>